<dbReference type="EMBL" id="JABEZW010000009">
    <property type="protein sequence ID" value="MBA0775889.1"/>
    <property type="molecule type" value="Genomic_DNA"/>
</dbReference>
<dbReference type="GO" id="GO:0003676">
    <property type="term" value="F:nucleic acid binding"/>
    <property type="evidence" value="ECO:0007669"/>
    <property type="project" value="InterPro"/>
</dbReference>
<evidence type="ECO:0000259" key="1">
    <source>
        <dbReference type="Pfam" id="PF13456"/>
    </source>
</evidence>
<comment type="caution">
    <text evidence="2">The sequence shown here is derived from an EMBL/GenBank/DDBJ whole genome shotgun (WGS) entry which is preliminary data.</text>
</comment>
<dbReference type="Gene3D" id="3.30.420.10">
    <property type="entry name" value="Ribonuclease H-like superfamily/Ribonuclease H"/>
    <property type="match status" value="1"/>
</dbReference>
<dbReference type="InterPro" id="IPR044730">
    <property type="entry name" value="RNase_H-like_dom_plant"/>
</dbReference>
<dbReference type="Pfam" id="PF13456">
    <property type="entry name" value="RVT_3"/>
    <property type="match status" value="1"/>
</dbReference>
<organism evidence="2 3">
    <name type="scientific">Gossypium trilobum</name>
    <dbReference type="NCBI Taxonomy" id="34281"/>
    <lineage>
        <taxon>Eukaryota</taxon>
        <taxon>Viridiplantae</taxon>
        <taxon>Streptophyta</taxon>
        <taxon>Embryophyta</taxon>
        <taxon>Tracheophyta</taxon>
        <taxon>Spermatophyta</taxon>
        <taxon>Magnoliopsida</taxon>
        <taxon>eudicotyledons</taxon>
        <taxon>Gunneridae</taxon>
        <taxon>Pentapetalae</taxon>
        <taxon>rosids</taxon>
        <taxon>malvids</taxon>
        <taxon>Malvales</taxon>
        <taxon>Malvaceae</taxon>
        <taxon>Malvoideae</taxon>
        <taxon>Gossypium</taxon>
    </lineage>
</organism>
<dbReference type="SUPFAM" id="SSF53098">
    <property type="entry name" value="Ribonuclease H-like"/>
    <property type="match status" value="1"/>
</dbReference>
<dbReference type="PANTHER" id="PTHR47074:SF61">
    <property type="entry name" value="RNASE H TYPE-1 DOMAIN-CONTAINING PROTEIN"/>
    <property type="match status" value="1"/>
</dbReference>
<dbReference type="InterPro" id="IPR002156">
    <property type="entry name" value="RNaseH_domain"/>
</dbReference>
<dbReference type="CDD" id="cd06222">
    <property type="entry name" value="RNase_H_like"/>
    <property type="match status" value="1"/>
</dbReference>
<dbReference type="InterPro" id="IPR012337">
    <property type="entry name" value="RNaseH-like_sf"/>
</dbReference>
<gene>
    <name evidence="2" type="ORF">Gotri_010987</name>
</gene>
<dbReference type="InterPro" id="IPR052929">
    <property type="entry name" value="RNase_H-like_EbsB-rel"/>
</dbReference>
<reference evidence="2 3" key="1">
    <citation type="journal article" date="2019" name="Genome Biol. Evol.">
        <title>Insights into the evolution of the New World diploid cottons (Gossypium, subgenus Houzingenia) based on genome sequencing.</title>
        <authorList>
            <person name="Grover C.E."/>
            <person name="Arick M.A. 2nd"/>
            <person name="Thrash A."/>
            <person name="Conover J.L."/>
            <person name="Sanders W.S."/>
            <person name="Peterson D.G."/>
            <person name="Frelichowski J.E."/>
            <person name="Scheffler J.A."/>
            <person name="Scheffler B.E."/>
            <person name="Wendel J.F."/>
        </authorList>
    </citation>
    <scope>NUCLEOTIDE SEQUENCE [LARGE SCALE GENOMIC DNA]</scope>
    <source>
        <strain evidence="2">8</strain>
        <tissue evidence="2">Leaf</tissue>
    </source>
</reference>
<proteinExistence type="predicted"/>
<accession>A0A7J9ES39</accession>
<keyword evidence="3" id="KW-1185">Reference proteome</keyword>
<dbReference type="Proteomes" id="UP000593568">
    <property type="component" value="Unassembled WGS sequence"/>
</dbReference>
<dbReference type="GO" id="GO:0004523">
    <property type="term" value="F:RNA-DNA hybrid ribonuclease activity"/>
    <property type="evidence" value="ECO:0007669"/>
    <property type="project" value="InterPro"/>
</dbReference>
<dbReference type="AlphaFoldDB" id="A0A7J9ES39"/>
<name>A0A7J9ES39_9ROSI</name>
<dbReference type="PANTHER" id="PTHR47074">
    <property type="entry name" value="BNAC02G40300D PROTEIN"/>
    <property type="match status" value="1"/>
</dbReference>
<protein>
    <recommendedName>
        <fullName evidence="1">RNase H type-1 domain-containing protein</fullName>
    </recommendedName>
</protein>
<feature type="non-terminal residue" evidence="2">
    <location>
        <position position="1"/>
    </location>
</feature>
<feature type="domain" description="RNase H type-1" evidence="1">
    <location>
        <begin position="54"/>
        <end position="163"/>
    </location>
</feature>
<dbReference type="InterPro" id="IPR036397">
    <property type="entry name" value="RNaseH_sf"/>
</dbReference>
<sequence>MISIWSLWYRRNKLVHEGVQFSKQEILGFIRGFEQELCISRENISHGMGLDDLRLAVTAVMARNYKGEIVGAETYLLDDVADPFVAEARACERALIFAHTMGLQRLVVEGDALSVIKSIRNREVGKSIIRSIVYHIQQLDRRFEEVTYAFVPQEGNEAAHALAIEGRRRGACRNWDTDVPNLVLKAVRKDWIAWV</sequence>
<evidence type="ECO:0000313" key="3">
    <source>
        <dbReference type="Proteomes" id="UP000593568"/>
    </source>
</evidence>
<evidence type="ECO:0000313" key="2">
    <source>
        <dbReference type="EMBL" id="MBA0775889.1"/>
    </source>
</evidence>